<sequence length="339" mass="39375">MSEERDWSNLPPELIFLISRKLADLSDFIRFHAVWKTWLSSVPFSDHPPQIPWLLEYDADFSVKACMKEELHFYSLTSHGTKTKSIPIKESHHNKKYNRNAHGYLLVEDGNELSLLNPLTDKEISIPAVQSDSKIEWPIFMASNPIENLYTLFNHKLQKYNLGVYHPDKMEFTYVDSDFCCACYWNSMLLTTQRSCCTQMYDAISGKMLYEIPTPKNEDKVARTYLIVSCGVIFRVSLIFPPCVTIFRIYKLNFDGGKGEPCWVEVRNIGDQIFFLDSWSGFSVRAVAGLKENCIYFILTELGKFHPHNVLLRYDIATSKAERVPCPLERFMWFIPKLC</sequence>
<organism evidence="2 3">
    <name type="scientific">Rhynchospora pubera</name>
    <dbReference type="NCBI Taxonomy" id="906938"/>
    <lineage>
        <taxon>Eukaryota</taxon>
        <taxon>Viridiplantae</taxon>
        <taxon>Streptophyta</taxon>
        <taxon>Embryophyta</taxon>
        <taxon>Tracheophyta</taxon>
        <taxon>Spermatophyta</taxon>
        <taxon>Magnoliopsida</taxon>
        <taxon>Liliopsida</taxon>
        <taxon>Poales</taxon>
        <taxon>Cyperaceae</taxon>
        <taxon>Cyperoideae</taxon>
        <taxon>Rhynchosporeae</taxon>
        <taxon>Rhynchospora</taxon>
    </lineage>
</organism>
<name>A0AAV8G8Z5_9POAL</name>
<dbReference type="Proteomes" id="UP001140206">
    <property type="component" value="Chromosome 2"/>
</dbReference>
<keyword evidence="3" id="KW-1185">Reference proteome</keyword>
<reference evidence="2" key="1">
    <citation type="submission" date="2022-08" db="EMBL/GenBank/DDBJ databases">
        <authorList>
            <person name="Marques A."/>
        </authorList>
    </citation>
    <scope>NUCLEOTIDE SEQUENCE</scope>
    <source>
        <strain evidence="2">RhyPub2mFocal</strain>
        <tissue evidence="2">Leaves</tissue>
    </source>
</reference>
<dbReference type="InterPro" id="IPR005174">
    <property type="entry name" value="KIB1-4_b-propeller"/>
</dbReference>
<gene>
    <name evidence="2" type="ORF">LUZ62_051502</name>
</gene>
<feature type="domain" description="KIB1-4 beta-propeller" evidence="1">
    <location>
        <begin position="73"/>
        <end position="306"/>
    </location>
</feature>
<accession>A0AAV8G8Z5</accession>
<dbReference type="AlphaFoldDB" id="A0AAV8G8Z5"/>
<dbReference type="PANTHER" id="PTHR44259:SF114">
    <property type="entry name" value="OS06G0707300 PROTEIN"/>
    <property type="match status" value="1"/>
</dbReference>
<evidence type="ECO:0000259" key="1">
    <source>
        <dbReference type="Pfam" id="PF03478"/>
    </source>
</evidence>
<dbReference type="Pfam" id="PF03478">
    <property type="entry name" value="Beta-prop_KIB1-4"/>
    <property type="match status" value="1"/>
</dbReference>
<comment type="caution">
    <text evidence="2">The sequence shown here is derived from an EMBL/GenBank/DDBJ whole genome shotgun (WGS) entry which is preliminary data.</text>
</comment>
<evidence type="ECO:0000313" key="3">
    <source>
        <dbReference type="Proteomes" id="UP001140206"/>
    </source>
</evidence>
<protein>
    <submittedName>
        <fullName evidence="2">F-box protein (DUF295)</fullName>
    </submittedName>
</protein>
<dbReference type="InterPro" id="IPR050942">
    <property type="entry name" value="F-box_BR-signaling"/>
</dbReference>
<dbReference type="EMBL" id="JAMFTS010000002">
    <property type="protein sequence ID" value="KAJ4800256.1"/>
    <property type="molecule type" value="Genomic_DNA"/>
</dbReference>
<dbReference type="PANTHER" id="PTHR44259">
    <property type="entry name" value="OS07G0183000 PROTEIN-RELATED"/>
    <property type="match status" value="1"/>
</dbReference>
<proteinExistence type="predicted"/>
<evidence type="ECO:0000313" key="2">
    <source>
        <dbReference type="EMBL" id="KAJ4800256.1"/>
    </source>
</evidence>